<dbReference type="SMART" id="SM00282">
    <property type="entry name" value="LamG"/>
    <property type="match status" value="3"/>
</dbReference>
<dbReference type="AlphaFoldDB" id="A0ABD0L904"/>
<dbReference type="Gene3D" id="2.60.120.200">
    <property type="match status" value="3"/>
</dbReference>
<dbReference type="InterPro" id="IPR013320">
    <property type="entry name" value="ConA-like_dom_sf"/>
</dbReference>
<dbReference type="CDD" id="cd00054">
    <property type="entry name" value="EGF_CA"/>
    <property type="match status" value="3"/>
</dbReference>
<dbReference type="InterPro" id="IPR001791">
    <property type="entry name" value="Laminin_G"/>
</dbReference>
<evidence type="ECO:0000256" key="2">
    <source>
        <dbReference type="ARBA" id="ARBA00022737"/>
    </source>
</evidence>
<dbReference type="EMBL" id="JACVVK020000071">
    <property type="protein sequence ID" value="KAK7495830.1"/>
    <property type="molecule type" value="Genomic_DNA"/>
</dbReference>
<dbReference type="PANTHER" id="PTHR15036">
    <property type="entry name" value="PIKACHURIN-LIKE PROTEIN"/>
    <property type="match status" value="1"/>
</dbReference>
<proteinExistence type="predicted"/>
<feature type="disulfide bond" evidence="4">
    <location>
        <begin position="441"/>
        <end position="450"/>
    </location>
</feature>
<evidence type="ECO:0000259" key="7">
    <source>
        <dbReference type="PROSITE" id="PS50025"/>
    </source>
</evidence>
<dbReference type="SMART" id="SM00181">
    <property type="entry name" value="EGF"/>
    <property type="match status" value="4"/>
</dbReference>
<evidence type="ECO:0000256" key="3">
    <source>
        <dbReference type="ARBA" id="ARBA00023157"/>
    </source>
</evidence>
<accession>A0ABD0L904</accession>
<keyword evidence="2" id="KW-0677">Repeat</keyword>
<reference evidence="9 10" key="1">
    <citation type="journal article" date="2023" name="Sci. Data">
        <title>Genome assembly of the Korean intertidal mud-creeper Batillaria attramentaria.</title>
        <authorList>
            <person name="Patra A.K."/>
            <person name="Ho P.T."/>
            <person name="Jun S."/>
            <person name="Lee S.J."/>
            <person name="Kim Y."/>
            <person name="Won Y.J."/>
        </authorList>
    </citation>
    <scope>NUCLEOTIDE SEQUENCE [LARGE SCALE GENOMIC DNA]</scope>
    <source>
        <strain evidence="9">Wonlab-2016</strain>
    </source>
</reference>
<feature type="disulfide bond" evidence="5">
    <location>
        <begin position="834"/>
        <end position="861"/>
    </location>
</feature>
<dbReference type="InterPro" id="IPR000742">
    <property type="entry name" value="EGF"/>
</dbReference>
<evidence type="ECO:0000313" key="10">
    <source>
        <dbReference type="Proteomes" id="UP001519460"/>
    </source>
</evidence>
<dbReference type="PROSITE" id="PS50026">
    <property type="entry name" value="EGF_3"/>
    <property type="match status" value="3"/>
</dbReference>
<comment type="caution">
    <text evidence="4">Lacks conserved residue(s) required for the propagation of feature annotation.</text>
</comment>
<feature type="disulfide bond" evidence="4">
    <location>
        <begin position="657"/>
        <end position="666"/>
    </location>
</feature>
<feature type="region of interest" description="Disordered" evidence="6">
    <location>
        <begin position="49"/>
        <end position="83"/>
    </location>
</feature>
<feature type="domain" description="EGF-like" evidence="8">
    <location>
        <begin position="632"/>
        <end position="667"/>
    </location>
</feature>
<evidence type="ECO:0000256" key="6">
    <source>
        <dbReference type="SAM" id="MobiDB-lite"/>
    </source>
</evidence>
<dbReference type="PROSITE" id="PS50025">
    <property type="entry name" value="LAM_G_DOMAIN"/>
    <property type="match status" value="3"/>
</dbReference>
<feature type="domain" description="Laminin G" evidence="7">
    <location>
        <begin position="456"/>
        <end position="635"/>
    </location>
</feature>
<name>A0ABD0L904_9CAEN</name>
<evidence type="ECO:0000313" key="9">
    <source>
        <dbReference type="EMBL" id="KAK7495830.1"/>
    </source>
</evidence>
<dbReference type="CDD" id="cd00110">
    <property type="entry name" value="LamG"/>
    <property type="match status" value="3"/>
</dbReference>
<dbReference type="SUPFAM" id="SSF57196">
    <property type="entry name" value="EGF/Laminin"/>
    <property type="match status" value="1"/>
</dbReference>
<feature type="domain" description="Laminin G" evidence="7">
    <location>
        <begin position="234"/>
        <end position="413"/>
    </location>
</feature>
<feature type="region of interest" description="Disordered" evidence="6">
    <location>
        <begin position="155"/>
        <end position="184"/>
    </location>
</feature>
<feature type="domain" description="EGF-like" evidence="8">
    <location>
        <begin position="192"/>
        <end position="229"/>
    </location>
</feature>
<organism evidence="9 10">
    <name type="scientific">Batillaria attramentaria</name>
    <dbReference type="NCBI Taxonomy" id="370345"/>
    <lineage>
        <taxon>Eukaryota</taxon>
        <taxon>Metazoa</taxon>
        <taxon>Spiralia</taxon>
        <taxon>Lophotrochozoa</taxon>
        <taxon>Mollusca</taxon>
        <taxon>Gastropoda</taxon>
        <taxon>Caenogastropoda</taxon>
        <taxon>Sorbeoconcha</taxon>
        <taxon>Cerithioidea</taxon>
        <taxon>Batillariidae</taxon>
        <taxon>Batillaria</taxon>
    </lineage>
</organism>
<dbReference type="InterPro" id="IPR001881">
    <property type="entry name" value="EGF-like_Ca-bd_dom"/>
</dbReference>
<dbReference type="GO" id="GO:0016020">
    <property type="term" value="C:membrane"/>
    <property type="evidence" value="ECO:0007669"/>
    <property type="project" value="UniProtKB-SubCell"/>
</dbReference>
<dbReference type="InterPro" id="IPR050372">
    <property type="entry name" value="Neurexin-related_CASP"/>
</dbReference>
<evidence type="ECO:0000259" key="8">
    <source>
        <dbReference type="PROSITE" id="PS50026"/>
    </source>
</evidence>
<protein>
    <submittedName>
        <fullName evidence="9">Uncharacterized protein</fullName>
    </submittedName>
</protein>
<feature type="domain" description="EGF-like" evidence="8">
    <location>
        <begin position="414"/>
        <end position="451"/>
    </location>
</feature>
<evidence type="ECO:0000256" key="5">
    <source>
        <dbReference type="PROSITE-ProRule" id="PRU00122"/>
    </source>
</evidence>
<dbReference type="InterPro" id="IPR013032">
    <property type="entry name" value="EGF-like_CS"/>
</dbReference>
<keyword evidence="1 4" id="KW-0245">EGF-like domain</keyword>
<evidence type="ECO:0000256" key="4">
    <source>
        <dbReference type="PROSITE-ProRule" id="PRU00076"/>
    </source>
</evidence>
<feature type="domain" description="Laminin G" evidence="7">
    <location>
        <begin position="674"/>
        <end position="861"/>
    </location>
</feature>
<keyword evidence="10" id="KW-1185">Reference proteome</keyword>
<dbReference type="PROSITE" id="PS00022">
    <property type="entry name" value="EGF_1"/>
    <property type="match status" value="2"/>
</dbReference>
<feature type="non-terminal residue" evidence="9">
    <location>
        <position position="1"/>
    </location>
</feature>
<dbReference type="Pfam" id="PF00054">
    <property type="entry name" value="Laminin_G_1"/>
    <property type="match status" value="2"/>
</dbReference>
<dbReference type="Pfam" id="PF02210">
    <property type="entry name" value="Laminin_G_2"/>
    <property type="match status" value="1"/>
</dbReference>
<evidence type="ECO:0000256" key="1">
    <source>
        <dbReference type="ARBA" id="ARBA00022536"/>
    </source>
</evidence>
<dbReference type="Pfam" id="PF12661">
    <property type="entry name" value="hEGF"/>
    <property type="match status" value="2"/>
</dbReference>
<gene>
    <name evidence="9" type="ORF">BaRGS_00012820</name>
</gene>
<feature type="compositionally biased region" description="Polar residues" evidence="6">
    <location>
        <begin position="165"/>
        <end position="176"/>
    </location>
</feature>
<dbReference type="Proteomes" id="UP001519460">
    <property type="component" value="Unassembled WGS sequence"/>
</dbReference>
<dbReference type="PANTHER" id="PTHR15036:SF85">
    <property type="entry name" value="SP2353, ISOFORM A"/>
    <property type="match status" value="1"/>
</dbReference>
<dbReference type="SUPFAM" id="SSF49899">
    <property type="entry name" value="Concanavalin A-like lectins/glucanases"/>
    <property type="match status" value="3"/>
</dbReference>
<sequence length="865" mass="94704">TCTSVVPNPCKQVCHDITGGGFICDCIEGWKLDRDGRDCVVDKSYKPKGSEPVELSNVGYSTRTEGSTDNQSRDKSGNILPVGPQSVQNVQLQGGVLPDPVELGAGAGRDTGGYRLHSVDMKAGLDPPQALYQLQEGGEYAENTQAADDNEWQWNWDPLPDSTKSDAPSQDNSVVQKPSVADGRSLPSGIAKPAECVGVVCENGGTCVLDEGGYSRCNCPFGFTGTYCEQQVEIRFPRFRGTGYLALPVLRDAYKEFAVAVEFRPEAKNGLLLFSAEFEDARKDFFSIALVNGFVEFRFDCGTGTASVRTPVEVNVGQWNQLIVARNDNRGSLQLNGGDIVEGTAPGAYTRITLRQNLYLGGYSNMDAIASRANTTKTFVGCIQEMIVNGYRYDFRKGGLVGDTESGVNVGECSEGLCDGVVCQNGGTCHAKTADSVVCLCPLGFHGEICEKETPVRIPHFNGHSHLEFFGLSRSVLAFTEIEAVIKPEAKNGMILYNGYKRDRKGDFISLALHDGHVEFRFDLGTGPARLRSQLPLTLNRWHVIRASRTGLEGVLKVDDQPEVIGLSQGAYTQLTLLENLFLGGHKNFDHTSKHANLTSSFVGCIQKMVINKRPLAILEEKLDGLNIEPCEDPCVGDPCMNGGECEAQGEVYQCHCPIGRYNTNCEDKMQRLPTKPMFSGSSFLMYTDRDIIKRVAGSKMDLQLHIKPKGPNGLLFWSGQDSYTHLSTDNVVVGDYIGLGFVDGSLQLRFNLGSGEALIGYNDSRLFDGNWHFVRVQRDNQDAYMEVDRREIVEGSAPGSYTMLNTNRVVYLGGMPNVAEGTGRVFTSNYEGCVKDMLLGTDLEVKLLQHAQSGRNILQCRKHL</sequence>
<dbReference type="SMART" id="SM00179">
    <property type="entry name" value="EGF_CA"/>
    <property type="match status" value="4"/>
</dbReference>
<dbReference type="Gene3D" id="2.10.25.10">
    <property type="entry name" value="Laminin"/>
    <property type="match status" value="4"/>
</dbReference>
<comment type="caution">
    <text evidence="9">The sequence shown here is derived from an EMBL/GenBank/DDBJ whole genome shotgun (WGS) entry which is preliminary data.</text>
</comment>
<dbReference type="PROSITE" id="PS01186">
    <property type="entry name" value="EGF_2"/>
    <property type="match status" value="2"/>
</dbReference>
<keyword evidence="3 4" id="KW-1015">Disulfide bond</keyword>
<feature type="compositionally biased region" description="Polar residues" evidence="6">
    <location>
        <begin position="58"/>
        <end position="70"/>
    </location>
</feature>
<feature type="disulfide bond" evidence="4">
    <location>
        <begin position="219"/>
        <end position="228"/>
    </location>
</feature>